<dbReference type="AlphaFoldDB" id="A0A2X4VBP0"/>
<feature type="domain" description="Cytochrome c-type protein NrfB-like" evidence="3">
    <location>
        <begin position="87"/>
        <end position="175"/>
    </location>
</feature>
<dbReference type="OrthoDB" id="6398708at2"/>
<accession>A0A2X4VBP0</accession>
<name>A0A2X4VBP0_9GAMM</name>
<dbReference type="NCBIfam" id="NF008659">
    <property type="entry name" value="PRK11659.1"/>
    <property type="match status" value="1"/>
</dbReference>
<dbReference type="GO" id="GO:0042597">
    <property type="term" value="C:periplasmic space"/>
    <property type="evidence" value="ECO:0007669"/>
    <property type="project" value="InterPro"/>
</dbReference>
<protein>
    <submittedName>
        <fullName evidence="4">Cytochrome c-type protein NrfB</fullName>
    </submittedName>
</protein>
<evidence type="ECO:0000313" key="5">
    <source>
        <dbReference type="Proteomes" id="UP000249005"/>
    </source>
</evidence>
<keyword evidence="1 2" id="KW-0732">Signal</keyword>
<dbReference type="GO" id="GO:0020037">
    <property type="term" value="F:heme binding"/>
    <property type="evidence" value="ECO:0007669"/>
    <property type="project" value="InterPro"/>
</dbReference>
<dbReference type="RefSeq" id="WP_111741783.1">
    <property type="nucleotide sequence ID" value="NZ_LR698987.1"/>
</dbReference>
<organism evidence="4 5">
    <name type="scientific">Leminorella richardii</name>
    <dbReference type="NCBI Taxonomy" id="158841"/>
    <lineage>
        <taxon>Bacteria</taxon>
        <taxon>Pseudomonadati</taxon>
        <taxon>Pseudomonadota</taxon>
        <taxon>Gammaproteobacteria</taxon>
        <taxon>Enterobacterales</taxon>
        <taxon>Budviciaceae</taxon>
        <taxon>Leminorella</taxon>
    </lineage>
</organism>
<evidence type="ECO:0000259" key="3">
    <source>
        <dbReference type="Pfam" id="PF22678"/>
    </source>
</evidence>
<evidence type="ECO:0000313" key="4">
    <source>
        <dbReference type="EMBL" id="SQI44192.1"/>
    </source>
</evidence>
<dbReference type="KEGG" id="lri:NCTC12151_03527"/>
<dbReference type="NCBIfam" id="TIGR03146">
    <property type="entry name" value="cyt_nit_nrfB"/>
    <property type="match status" value="1"/>
</dbReference>
<gene>
    <name evidence="4" type="primary">nrfB</name>
    <name evidence="4" type="ORF">NCTC12151_03527</name>
</gene>
<sequence>MSSLRLLFKRRLHAGLLALASVLAVAAMPSQAAESTEQSTAASSGYQVELQRNRDYACTQCHKENKDGMHGAHAKAISPNNRMPVTCTNCHGTISPAHRDGAVDAMRFNKDTFPVDKQNQVCMTCHQPEKLRAALWAHDVHILKTSCASCHQLHPAVDPVKGLDKKGQIKLCVDCHSEQQKLHQKEKETP</sequence>
<dbReference type="GO" id="GO:0009061">
    <property type="term" value="P:anaerobic respiration"/>
    <property type="evidence" value="ECO:0007669"/>
    <property type="project" value="UniProtKB-ARBA"/>
</dbReference>
<dbReference type="SUPFAM" id="SSF48695">
    <property type="entry name" value="Multiheme cytochromes"/>
    <property type="match status" value="1"/>
</dbReference>
<dbReference type="GO" id="GO:0016491">
    <property type="term" value="F:oxidoreductase activity"/>
    <property type="evidence" value="ECO:0007669"/>
    <property type="project" value="TreeGrafter"/>
</dbReference>
<proteinExistence type="predicted"/>
<dbReference type="InterPro" id="IPR051829">
    <property type="entry name" value="Multiheme_Cytochr_ET"/>
</dbReference>
<reference evidence="4 5" key="1">
    <citation type="submission" date="2018-06" db="EMBL/GenBank/DDBJ databases">
        <authorList>
            <consortium name="Pathogen Informatics"/>
            <person name="Doyle S."/>
        </authorList>
    </citation>
    <scope>NUCLEOTIDE SEQUENCE [LARGE SCALE GENOMIC DNA]</scope>
    <source>
        <strain evidence="4 5">NCTC12151</strain>
    </source>
</reference>
<dbReference type="Proteomes" id="UP000249005">
    <property type="component" value="Chromosome 1"/>
</dbReference>
<evidence type="ECO:0000256" key="1">
    <source>
        <dbReference type="ARBA" id="ARBA00022729"/>
    </source>
</evidence>
<dbReference type="InterPro" id="IPR017564">
    <property type="entry name" value="Cyt_c_NrfB"/>
</dbReference>
<evidence type="ECO:0000256" key="2">
    <source>
        <dbReference type="SAM" id="SignalP"/>
    </source>
</evidence>
<dbReference type="Pfam" id="PF22678">
    <property type="entry name" value="Cytochrom_c_NrfB-like"/>
    <property type="match status" value="1"/>
</dbReference>
<keyword evidence="5" id="KW-1185">Reference proteome</keyword>
<dbReference type="Gene3D" id="3.90.10.10">
    <property type="entry name" value="Cytochrome C3"/>
    <property type="match status" value="2"/>
</dbReference>
<dbReference type="EMBL" id="LS483470">
    <property type="protein sequence ID" value="SQI44192.1"/>
    <property type="molecule type" value="Genomic_DNA"/>
</dbReference>
<dbReference type="InterPro" id="IPR036280">
    <property type="entry name" value="Multihaem_cyt_sf"/>
</dbReference>
<dbReference type="PANTHER" id="PTHR35038:SF5">
    <property type="entry name" value="CYTOCHROME C-TYPE PROTEIN NRFB"/>
    <property type="match status" value="1"/>
</dbReference>
<feature type="signal peptide" evidence="2">
    <location>
        <begin position="1"/>
        <end position="32"/>
    </location>
</feature>
<dbReference type="InterPro" id="IPR053875">
    <property type="entry name" value="Cytochrom_c_NrfB-like_dom"/>
</dbReference>
<dbReference type="PANTHER" id="PTHR35038">
    <property type="entry name" value="DISSIMILATORY SULFITE REDUCTASE SIRA"/>
    <property type="match status" value="1"/>
</dbReference>
<feature type="chain" id="PRO_5016121007" evidence="2">
    <location>
        <begin position="33"/>
        <end position="190"/>
    </location>
</feature>